<feature type="transmembrane region" description="Helical" evidence="1">
    <location>
        <begin position="24"/>
        <end position="42"/>
    </location>
</feature>
<keyword evidence="3" id="KW-1185">Reference proteome</keyword>
<feature type="transmembrane region" description="Helical" evidence="1">
    <location>
        <begin position="54"/>
        <end position="76"/>
    </location>
</feature>
<dbReference type="PANTHER" id="PTHR35394:SF5">
    <property type="entry name" value="DUF3176 DOMAIN-CONTAINING PROTEIN"/>
    <property type="match status" value="1"/>
</dbReference>
<name>A0A9P6LHQ7_9PEZI</name>
<sequence length="713" mass="79909">MFSPAKLTANAFNSFRWSIWGPQYAALLGAAAALMAMVILLAKFDDQLFFEWKGISLNTIISILSVTIKAAVTFVISECISQWKWILFSRGEQRLLIDFDRIDAAARGPLGSLRILFRTKRAFVTQFGAVLTLIVLGLDPFTQQLIQLRPEIQYNEPDDNAVAYIANTGSYYLGTAQSQPRFFENSTFNSEGNVIEFERHEWWNVTTSVSPSMEGAIMSAFYNSTEQLRNETLFECTAGECKFGPFQTLGICHRCNDVTSELTTRADNFDNVINAIYEYRTEAITSNILAKAVSLPNGHFIANTDGCRPYNDDTTFGCWGKSTMSTTFGTGNPNKTVSMKDIDTLLWSMSFIYPNKETLNKSGSFPSLKDGGNKDAVTWPTVALNASECALYYCVKNISSTVLDNRLEEDITEVDGVTRTEDSWDSGLTDQTGLTHQTRVRPPEYLAPPDESRALEFHEYWSVAFYKNLTLTLPSLRFPWRMEVGQESVKSLSAHFQGLFRWEPWYNNTKIREALQKIPGMEKADGFNGAILGPLDQTDLNMDARPPALKYLLPWSRLDHANISVVFETLAMSMTNEMRRTSDMQDQARNGMDTMSHKGLVGSPIVLYRVAWPWIALHVTALACALVFLFMTIHGSDGKENIPLWKSSSLAAIRRGHDAGGVFDDTGPSIGEMENKARKVYMGESQDDPEEAKPCITLVETPVPKQRSQSHTF</sequence>
<reference evidence="2" key="1">
    <citation type="submission" date="2020-03" db="EMBL/GenBank/DDBJ databases">
        <authorList>
            <person name="He L."/>
        </authorList>
    </citation>
    <scope>NUCLEOTIDE SEQUENCE</scope>
    <source>
        <strain evidence="2">CkLH20</strain>
    </source>
</reference>
<gene>
    <name evidence="2" type="ORF">CkaCkLH20_09234</name>
</gene>
<keyword evidence="1" id="KW-0472">Membrane</keyword>
<accession>A0A9P6LHQ7</accession>
<dbReference type="OrthoDB" id="5376804at2759"/>
<reference evidence="2" key="2">
    <citation type="submission" date="2020-11" db="EMBL/GenBank/DDBJ databases">
        <title>Whole genome sequencing of Colletotrichum sp.</title>
        <authorList>
            <person name="Li H."/>
        </authorList>
    </citation>
    <scope>NUCLEOTIDE SEQUENCE</scope>
    <source>
        <strain evidence="2">CkLH20</strain>
    </source>
</reference>
<keyword evidence="1" id="KW-0812">Transmembrane</keyword>
<comment type="caution">
    <text evidence="2">The sequence shown here is derived from an EMBL/GenBank/DDBJ whole genome shotgun (WGS) entry which is preliminary data.</text>
</comment>
<protein>
    <submittedName>
        <fullName evidence="2">Uncharacterized protein</fullName>
    </submittedName>
</protein>
<dbReference type="Proteomes" id="UP000781932">
    <property type="component" value="Unassembled WGS sequence"/>
</dbReference>
<dbReference type="GeneID" id="62165023"/>
<dbReference type="EMBL" id="JAATWM020000032">
    <property type="protein sequence ID" value="KAF9873421.1"/>
    <property type="molecule type" value="Genomic_DNA"/>
</dbReference>
<dbReference type="AlphaFoldDB" id="A0A9P6LHQ7"/>
<evidence type="ECO:0000313" key="2">
    <source>
        <dbReference type="EMBL" id="KAF9873421.1"/>
    </source>
</evidence>
<dbReference type="PANTHER" id="PTHR35394">
    <property type="entry name" value="DUF3176 DOMAIN-CONTAINING PROTEIN"/>
    <property type="match status" value="1"/>
</dbReference>
<organism evidence="2 3">
    <name type="scientific">Colletotrichum karsti</name>
    <dbReference type="NCBI Taxonomy" id="1095194"/>
    <lineage>
        <taxon>Eukaryota</taxon>
        <taxon>Fungi</taxon>
        <taxon>Dikarya</taxon>
        <taxon>Ascomycota</taxon>
        <taxon>Pezizomycotina</taxon>
        <taxon>Sordariomycetes</taxon>
        <taxon>Hypocreomycetidae</taxon>
        <taxon>Glomerellales</taxon>
        <taxon>Glomerellaceae</taxon>
        <taxon>Colletotrichum</taxon>
        <taxon>Colletotrichum boninense species complex</taxon>
    </lineage>
</organism>
<proteinExistence type="predicted"/>
<dbReference type="RefSeq" id="XP_038742882.1">
    <property type="nucleotide sequence ID" value="XM_038891949.1"/>
</dbReference>
<feature type="transmembrane region" description="Helical" evidence="1">
    <location>
        <begin position="611"/>
        <end position="633"/>
    </location>
</feature>
<evidence type="ECO:0000313" key="3">
    <source>
        <dbReference type="Proteomes" id="UP000781932"/>
    </source>
</evidence>
<evidence type="ECO:0000256" key="1">
    <source>
        <dbReference type="SAM" id="Phobius"/>
    </source>
</evidence>
<dbReference type="InterPro" id="IPR021514">
    <property type="entry name" value="DUF3176"/>
</dbReference>
<keyword evidence="1" id="KW-1133">Transmembrane helix</keyword>
<dbReference type="Pfam" id="PF11374">
    <property type="entry name" value="DUF3176"/>
    <property type="match status" value="1"/>
</dbReference>